<dbReference type="EMBL" id="JANJQO010000745">
    <property type="protein sequence ID" value="KAJ2975121.1"/>
    <property type="molecule type" value="Genomic_DNA"/>
</dbReference>
<gene>
    <name evidence="1" type="ORF">NQ176_g5693</name>
</gene>
<accession>A0ACC1N8C5</accession>
<proteinExistence type="predicted"/>
<protein>
    <submittedName>
        <fullName evidence="1">Uncharacterized protein</fullName>
    </submittedName>
</protein>
<dbReference type="Proteomes" id="UP001143910">
    <property type="component" value="Unassembled WGS sequence"/>
</dbReference>
<organism evidence="1 2">
    <name type="scientific">Zarea fungicola</name>
    <dbReference type="NCBI Taxonomy" id="93591"/>
    <lineage>
        <taxon>Eukaryota</taxon>
        <taxon>Fungi</taxon>
        <taxon>Dikarya</taxon>
        <taxon>Ascomycota</taxon>
        <taxon>Pezizomycotina</taxon>
        <taxon>Sordariomycetes</taxon>
        <taxon>Hypocreomycetidae</taxon>
        <taxon>Hypocreales</taxon>
        <taxon>Cordycipitaceae</taxon>
        <taxon>Zarea</taxon>
    </lineage>
</organism>
<reference evidence="1" key="1">
    <citation type="submission" date="2022-08" db="EMBL/GenBank/DDBJ databases">
        <title>Genome Sequence of Lecanicillium fungicola.</title>
        <authorList>
            <person name="Buettner E."/>
        </authorList>
    </citation>
    <scope>NUCLEOTIDE SEQUENCE</scope>
    <source>
        <strain evidence="1">Babe33</strain>
    </source>
</reference>
<evidence type="ECO:0000313" key="1">
    <source>
        <dbReference type="EMBL" id="KAJ2975121.1"/>
    </source>
</evidence>
<sequence>MRSSMIFASVVASSLAVVAADDSLSSFVNAVPKCSLSAFKAALDKQSCDTKNVGPATFDCLCKQVTNISEDMALSVAASELDSDCLANWATSITGICAFWTVTSTSASDYPQATKAFSSELAGATAASASNTTSPTTSGTQSGAKPSSTGAASTGAGVSSNAPGAVNNPFSLFVAAAAFAAMLA</sequence>
<name>A0ACC1N8C5_9HYPO</name>
<keyword evidence="2" id="KW-1185">Reference proteome</keyword>
<evidence type="ECO:0000313" key="2">
    <source>
        <dbReference type="Proteomes" id="UP001143910"/>
    </source>
</evidence>
<comment type="caution">
    <text evidence="1">The sequence shown here is derived from an EMBL/GenBank/DDBJ whole genome shotgun (WGS) entry which is preliminary data.</text>
</comment>